<accession>A0A3N4LGY1</accession>
<organism evidence="1 2">
    <name type="scientific">Terfezia boudieri ATCC MYA-4762</name>
    <dbReference type="NCBI Taxonomy" id="1051890"/>
    <lineage>
        <taxon>Eukaryota</taxon>
        <taxon>Fungi</taxon>
        <taxon>Dikarya</taxon>
        <taxon>Ascomycota</taxon>
        <taxon>Pezizomycotina</taxon>
        <taxon>Pezizomycetes</taxon>
        <taxon>Pezizales</taxon>
        <taxon>Pezizaceae</taxon>
        <taxon>Terfezia</taxon>
    </lineage>
</organism>
<dbReference type="EMBL" id="ML121554">
    <property type="protein sequence ID" value="RPB22150.1"/>
    <property type="molecule type" value="Genomic_DNA"/>
</dbReference>
<evidence type="ECO:0000313" key="2">
    <source>
        <dbReference type="Proteomes" id="UP000267821"/>
    </source>
</evidence>
<name>A0A3N4LGY1_9PEZI</name>
<keyword evidence="2" id="KW-1185">Reference proteome</keyword>
<reference evidence="1 2" key="1">
    <citation type="journal article" date="2018" name="Nat. Ecol. Evol.">
        <title>Pezizomycetes genomes reveal the molecular basis of ectomycorrhizal truffle lifestyle.</title>
        <authorList>
            <person name="Murat C."/>
            <person name="Payen T."/>
            <person name="Noel B."/>
            <person name="Kuo A."/>
            <person name="Morin E."/>
            <person name="Chen J."/>
            <person name="Kohler A."/>
            <person name="Krizsan K."/>
            <person name="Balestrini R."/>
            <person name="Da Silva C."/>
            <person name="Montanini B."/>
            <person name="Hainaut M."/>
            <person name="Levati E."/>
            <person name="Barry K.W."/>
            <person name="Belfiori B."/>
            <person name="Cichocki N."/>
            <person name="Clum A."/>
            <person name="Dockter R.B."/>
            <person name="Fauchery L."/>
            <person name="Guy J."/>
            <person name="Iotti M."/>
            <person name="Le Tacon F."/>
            <person name="Lindquist E.A."/>
            <person name="Lipzen A."/>
            <person name="Malagnac F."/>
            <person name="Mello A."/>
            <person name="Molinier V."/>
            <person name="Miyauchi S."/>
            <person name="Poulain J."/>
            <person name="Riccioni C."/>
            <person name="Rubini A."/>
            <person name="Sitrit Y."/>
            <person name="Splivallo R."/>
            <person name="Traeger S."/>
            <person name="Wang M."/>
            <person name="Zifcakova L."/>
            <person name="Wipf D."/>
            <person name="Zambonelli A."/>
            <person name="Paolocci F."/>
            <person name="Nowrousian M."/>
            <person name="Ottonello S."/>
            <person name="Baldrian P."/>
            <person name="Spatafora J.W."/>
            <person name="Henrissat B."/>
            <person name="Nagy L.G."/>
            <person name="Aury J.M."/>
            <person name="Wincker P."/>
            <person name="Grigoriev I.V."/>
            <person name="Bonfante P."/>
            <person name="Martin F.M."/>
        </authorList>
    </citation>
    <scope>NUCLEOTIDE SEQUENCE [LARGE SCALE GENOMIC DNA]</scope>
    <source>
        <strain evidence="1 2">ATCC MYA-4762</strain>
    </source>
</reference>
<dbReference type="AlphaFoldDB" id="A0A3N4LGY1"/>
<dbReference type="InParanoid" id="A0A3N4LGY1"/>
<proteinExistence type="predicted"/>
<dbReference type="OrthoDB" id="2355490at2759"/>
<gene>
    <name evidence="1" type="ORF">L211DRAFT_351195</name>
</gene>
<dbReference type="Proteomes" id="UP000267821">
    <property type="component" value="Unassembled WGS sequence"/>
</dbReference>
<protein>
    <submittedName>
        <fullName evidence="1">Uncharacterized protein</fullName>
    </submittedName>
</protein>
<sequence length="85" mass="9503">MSTASEAWFKCIDPESKWGKFTLEGAMQKNDDDNNAVEVDARRTLASIFESFGNDSEFLVSVPVPHNKSEQEATLHKELVLAQES</sequence>
<evidence type="ECO:0000313" key="1">
    <source>
        <dbReference type="EMBL" id="RPB22150.1"/>
    </source>
</evidence>